<gene>
    <name evidence="2" type="ORF">LR48_Vigan04g235600</name>
</gene>
<evidence type="ECO:0000313" key="3">
    <source>
        <dbReference type="Proteomes" id="UP000053144"/>
    </source>
</evidence>
<protein>
    <submittedName>
        <fullName evidence="2">Uncharacterized protein</fullName>
    </submittedName>
</protein>
<name>A0A0L9UHB8_PHAAN</name>
<dbReference type="AlphaFoldDB" id="A0A0L9UHB8"/>
<evidence type="ECO:0000313" key="2">
    <source>
        <dbReference type="EMBL" id="KOM42158.1"/>
    </source>
</evidence>
<feature type="region of interest" description="Disordered" evidence="1">
    <location>
        <begin position="271"/>
        <end position="308"/>
    </location>
</feature>
<organism evidence="2 3">
    <name type="scientific">Phaseolus angularis</name>
    <name type="common">Azuki bean</name>
    <name type="synonym">Vigna angularis</name>
    <dbReference type="NCBI Taxonomy" id="3914"/>
    <lineage>
        <taxon>Eukaryota</taxon>
        <taxon>Viridiplantae</taxon>
        <taxon>Streptophyta</taxon>
        <taxon>Embryophyta</taxon>
        <taxon>Tracheophyta</taxon>
        <taxon>Spermatophyta</taxon>
        <taxon>Magnoliopsida</taxon>
        <taxon>eudicotyledons</taxon>
        <taxon>Gunneridae</taxon>
        <taxon>Pentapetalae</taxon>
        <taxon>rosids</taxon>
        <taxon>fabids</taxon>
        <taxon>Fabales</taxon>
        <taxon>Fabaceae</taxon>
        <taxon>Papilionoideae</taxon>
        <taxon>50 kb inversion clade</taxon>
        <taxon>NPAAA clade</taxon>
        <taxon>indigoferoid/millettioid clade</taxon>
        <taxon>Phaseoleae</taxon>
        <taxon>Vigna</taxon>
    </lineage>
</organism>
<dbReference type="Gramene" id="KOM42158">
    <property type="protein sequence ID" value="KOM42158"/>
    <property type="gene ID" value="LR48_Vigan04g235600"/>
</dbReference>
<proteinExistence type="predicted"/>
<accession>A0A0L9UHB8</accession>
<evidence type="ECO:0000256" key="1">
    <source>
        <dbReference type="SAM" id="MobiDB-lite"/>
    </source>
</evidence>
<reference evidence="3" key="1">
    <citation type="journal article" date="2015" name="Proc. Natl. Acad. Sci. U.S.A.">
        <title>Genome sequencing of adzuki bean (Vigna angularis) provides insight into high starch and low fat accumulation and domestication.</title>
        <authorList>
            <person name="Yang K."/>
            <person name="Tian Z."/>
            <person name="Chen C."/>
            <person name="Luo L."/>
            <person name="Zhao B."/>
            <person name="Wang Z."/>
            <person name="Yu L."/>
            <person name="Li Y."/>
            <person name="Sun Y."/>
            <person name="Li W."/>
            <person name="Chen Y."/>
            <person name="Li Y."/>
            <person name="Zhang Y."/>
            <person name="Ai D."/>
            <person name="Zhao J."/>
            <person name="Shang C."/>
            <person name="Ma Y."/>
            <person name="Wu B."/>
            <person name="Wang M."/>
            <person name="Gao L."/>
            <person name="Sun D."/>
            <person name="Zhang P."/>
            <person name="Guo F."/>
            <person name="Wang W."/>
            <person name="Li Y."/>
            <person name="Wang J."/>
            <person name="Varshney R.K."/>
            <person name="Wang J."/>
            <person name="Ling H.Q."/>
            <person name="Wan P."/>
        </authorList>
    </citation>
    <scope>NUCLEOTIDE SEQUENCE</scope>
    <source>
        <strain evidence="3">cv. Jingnong 6</strain>
    </source>
</reference>
<dbReference type="EMBL" id="CM003374">
    <property type="protein sequence ID" value="KOM42158.1"/>
    <property type="molecule type" value="Genomic_DNA"/>
</dbReference>
<sequence>MMGLIIEIGKLPDLDSKIHLTLGIHHGSHCRRLAGGNRSSDSVARYSNSHLLALEPIHLHLHLGIHLYLNGETLLHLQTRSQVSQRISVQILRTGQHRAEARLVVFVGGKGRNGPVPDGDGVGEDRNGEGVVEENKVVVGVFGDESEVEERDEVRGRVGGRSEVHLDNAEVGDGKFGTVRAVQYVQCGADNGGEERHREDGEDGPEAAAAAEVAVGALTSAVVMGLRSVNLTVGIVQLGLDGSGIAVSGGGAVNCAVSVGFGGLVRHFDKKEKKNGKKESVDKSEETRERKGSEEKKVERRTSFVEAK</sequence>
<dbReference type="Proteomes" id="UP000053144">
    <property type="component" value="Chromosome 4"/>
</dbReference>